<feature type="compositionally biased region" description="Polar residues" evidence="1">
    <location>
        <begin position="188"/>
        <end position="199"/>
    </location>
</feature>
<name>A0A4R3XYI4_9PROT</name>
<accession>A0A4R3XYI4</accession>
<feature type="signal peptide" evidence="2">
    <location>
        <begin position="1"/>
        <end position="34"/>
    </location>
</feature>
<proteinExistence type="predicted"/>
<dbReference type="RefSeq" id="WP_124946433.1">
    <property type="nucleotide sequence ID" value="NZ_BHVT01000035.1"/>
</dbReference>
<dbReference type="OrthoDB" id="9156414at2"/>
<dbReference type="AlphaFoldDB" id="A0A4R3XYI4"/>
<evidence type="ECO:0000256" key="1">
    <source>
        <dbReference type="SAM" id="MobiDB-lite"/>
    </source>
</evidence>
<feature type="region of interest" description="Disordered" evidence="1">
    <location>
        <begin position="180"/>
        <end position="199"/>
    </location>
</feature>
<evidence type="ECO:0000313" key="4">
    <source>
        <dbReference type="Proteomes" id="UP000295367"/>
    </source>
</evidence>
<comment type="caution">
    <text evidence="3">The sequence shown here is derived from an EMBL/GenBank/DDBJ whole genome shotgun (WGS) entry which is preliminary data.</text>
</comment>
<dbReference type="EMBL" id="SMCO01000018">
    <property type="protein sequence ID" value="TCV82874.1"/>
    <property type="molecule type" value="Genomic_DNA"/>
</dbReference>
<organism evidence="3 4">
    <name type="scientific">Sulfurirhabdus autotrophica</name>
    <dbReference type="NCBI Taxonomy" id="1706046"/>
    <lineage>
        <taxon>Bacteria</taxon>
        <taxon>Pseudomonadati</taxon>
        <taxon>Pseudomonadota</taxon>
        <taxon>Betaproteobacteria</taxon>
        <taxon>Nitrosomonadales</taxon>
        <taxon>Sulfuricellaceae</taxon>
        <taxon>Sulfurirhabdus</taxon>
    </lineage>
</organism>
<keyword evidence="2" id="KW-0732">Signal</keyword>
<evidence type="ECO:0000313" key="3">
    <source>
        <dbReference type="EMBL" id="TCV82874.1"/>
    </source>
</evidence>
<protein>
    <submittedName>
        <fullName evidence="3">Uncharacterized protein</fullName>
    </submittedName>
</protein>
<evidence type="ECO:0000256" key="2">
    <source>
        <dbReference type="SAM" id="SignalP"/>
    </source>
</evidence>
<keyword evidence="4" id="KW-1185">Reference proteome</keyword>
<dbReference type="Proteomes" id="UP000295367">
    <property type="component" value="Unassembled WGS sequence"/>
</dbReference>
<gene>
    <name evidence="3" type="ORF">EDC63_1183</name>
</gene>
<feature type="chain" id="PRO_5020899824" evidence="2">
    <location>
        <begin position="35"/>
        <end position="199"/>
    </location>
</feature>
<sequence length="199" mass="22435">MKINSFSFKSFGKQSFTIYPLIALGLMVMTNSHAAERDAYKHDGVTFSISVRTPEQIRAFYSARGFPEIAIRELESKCLLTVGIQNSRKDIVWLEPSNWRFTTEQGNNVRRISREEWDARWAKLTIPLASRATFGWTQLPESRDLLTGETAGGNIVIEPPKESFSVDVLFKTGSDKNGPDIRFKAENLQCSQPTPSGDK</sequence>
<reference evidence="3 4" key="1">
    <citation type="submission" date="2019-03" db="EMBL/GenBank/DDBJ databases">
        <title>Genomic Encyclopedia of Type Strains, Phase IV (KMG-IV): sequencing the most valuable type-strain genomes for metagenomic binning, comparative biology and taxonomic classification.</title>
        <authorList>
            <person name="Goeker M."/>
        </authorList>
    </citation>
    <scope>NUCLEOTIDE SEQUENCE [LARGE SCALE GENOMIC DNA]</scope>
    <source>
        <strain evidence="3 4">DSM 100309</strain>
    </source>
</reference>